<feature type="region of interest" description="Disordered" evidence="2">
    <location>
        <begin position="377"/>
        <end position="397"/>
    </location>
</feature>
<evidence type="ECO:0000313" key="4">
    <source>
        <dbReference type="Proteomes" id="UP001212997"/>
    </source>
</evidence>
<evidence type="ECO:0008006" key="5">
    <source>
        <dbReference type="Google" id="ProtNLM"/>
    </source>
</evidence>
<dbReference type="PANTHER" id="PTHR35870:SF1">
    <property type="entry name" value="PROTEIN, PUTATIVE (AFU_ORTHOLOGUE AFUA_5G03330)-RELATED"/>
    <property type="match status" value="1"/>
</dbReference>
<name>A0AAD5V4H0_9APHY</name>
<reference evidence="3" key="1">
    <citation type="submission" date="2022-07" db="EMBL/GenBank/DDBJ databases">
        <title>Genome Sequence of Physisporinus lineatus.</title>
        <authorList>
            <person name="Buettner E."/>
        </authorList>
    </citation>
    <scope>NUCLEOTIDE SEQUENCE</scope>
    <source>
        <strain evidence="3">VT162</strain>
    </source>
</reference>
<proteinExistence type="predicted"/>
<dbReference type="GO" id="GO:0016491">
    <property type="term" value="F:oxidoreductase activity"/>
    <property type="evidence" value="ECO:0007669"/>
    <property type="project" value="UniProtKB-KW"/>
</dbReference>
<accession>A0AAD5V4H0</accession>
<evidence type="ECO:0000256" key="2">
    <source>
        <dbReference type="SAM" id="MobiDB-lite"/>
    </source>
</evidence>
<keyword evidence="1" id="KW-0560">Oxidoreductase</keyword>
<dbReference type="AlphaFoldDB" id="A0AAD5V4H0"/>
<evidence type="ECO:0000313" key="3">
    <source>
        <dbReference type="EMBL" id="KAJ3485856.1"/>
    </source>
</evidence>
<dbReference type="InterPro" id="IPR025337">
    <property type="entry name" value="Questin_oxidase-like"/>
</dbReference>
<dbReference type="Pfam" id="PF14027">
    <property type="entry name" value="Questin_oxidase"/>
    <property type="match status" value="1"/>
</dbReference>
<dbReference type="Proteomes" id="UP001212997">
    <property type="component" value="Unassembled WGS sequence"/>
</dbReference>
<evidence type="ECO:0000256" key="1">
    <source>
        <dbReference type="ARBA" id="ARBA00023002"/>
    </source>
</evidence>
<organism evidence="3 4">
    <name type="scientific">Meripilus lineatus</name>
    <dbReference type="NCBI Taxonomy" id="2056292"/>
    <lineage>
        <taxon>Eukaryota</taxon>
        <taxon>Fungi</taxon>
        <taxon>Dikarya</taxon>
        <taxon>Basidiomycota</taxon>
        <taxon>Agaricomycotina</taxon>
        <taxon>Agaricomycetes</taxon>
        <taxon>Polyporales</taxon>
        <taxon>Meripilaceae</taxon>
        <taxon>Meripilus</taxon>
    </lineage>
</organism>
<comment type="caution">
    <text evidence="3">The sequence shown here is derived from an EMBL/GenBank/DDBJ whole genome shotgun (WGS) entry which is preliminary data.</text>
</comment>
<dbReference type="PANTHER" id="PTHR35870">
    <property type="entry name" value="PROTEIN, PUTATIVE (AFU_ORTHOLOGUE AFUA_5G03330)-RELATED"/>
    <property type="match status" value="1"/>
</dbReference>
<gene>
    <name evidence="3" type="ORF">NLI96_g4657</name>
</gene>
<keyword evidence="4" id="KW-1185">Reference proteome</keyword>
<protein>
    <recommendedName>
        <fullName evidence="5">Oxidoreductase AflY</fullName>
    </recommendedName>
</protein>
<sequence>MTSASASLPSTITQGILNHPGATAQSKATAERLLEDDRNLHHCFWGKVGFHNHLSHHLLAAYDLGAPSHLLQAIYDDEKNNLSPLHLADRKTGLVEEQKVTITSKDWTQYLGQEKYYAAYLRFFTAEVGRLGGGDTLEQFVFSPAANGNGSLMLLRFVGGAVHPMIQTGYGVEFGSDAMVAQVKALAQAAVHSPFVPELFDLEGGNEIVNGTNPASADNDKHRQPSKGHSLLSILRAAYDSEILHPVMPYDPDALLSKRTADARKGGRPEEIKRLAALWQVDKSRGQAELDDKVEELLWLSTFLIAGTGKEGRKPRLDFFLMHCLNVSLFVPSLLKAIPTWESKVTLLKATVPVILMYLLTRGRPRIDPDLLMSYTATPRPPTLGEQPTPDVSANGDPRSDVDYNPWPTIVASVIHAPDAHTVKAIRALYYAAQKYGTTPPGGAIGAFSPDGKETHKGMAKVDGTIFVRAAGVVMDTLGWVSHGQKEGQWDRSALGWDDAWKTDD</sequence>
<dbReference type="EMBL" id="JANAWD010000140">
    <property type="protein sequence ID" value="KAJ3485856.1"/>
    <property type="molecule type" value="Genomic_DNA"/>
</dbReference>